<gene>
    <name evidence="2" type="ORF">NPIL_682861</name>
</gene>
<dbReference type="AlphaFoldDB" id="A0A8X6MWA6"/>
<name>A0A8X6MWA6_NEPPI</name>
<evidence type="ECO:0000256" key="1">
    <source>
        <dbReference type="SAM" id="MobiDB-lite"/>
    </source>
</evidence>
<accession>A0A8X6MWA6</accession>
<protein>
    <submittedName>
        <fullName evidence="2">Uncharacterized protein</fullName>
    </submittedName>
</protein>
<organism evidence="2 3">
    <name type="scientific">Nephila pilipes</name>
    <name type="common">Giant wood spider</name>
    <name type="synonym">Nephila maculata</name>
    <dbReference type="NCBI Taxonomy" id="299642"/>
    <lineage>
        <taxon>Eukaryota</taxon>
        <taxon>Metazoa</taxon>
        <taxon>Ecdysozoa</taxon>
        <taxon>Arthropoda</taxon>
        <taxon>Chelicerata</taxon>
        <taxon>Arachnida</taxon>
        <taxon>Araneae</taxon>
        <taxon>Araneomorphae</taxon>
        <taxon>Entelegynae</taxon>
        <taxon>Araneoidea</taxon>
        <taxon>Nephilidae</taxon>
        <taxon>Nephila</taxon>
    </lineage>
</organism>
<dbReference type="EMBL" id="BMAW01002937">
    <property type="protein sequence ID" value="GFS81038.1"/>
    <property type="molecule type" value="Genomic_DNA"/>
</dbReference>
<feature type="compositionally biased region" description="Basic and acidic residues" evidence="1">
    <location>
        <begin position="35"/>
        <end position="46"/>
    </location>
</feature>
<feature type="non-terminal residue" evidence="2">
    <location>
        <position position="1"/>
    </location>
</feature>
<feature type="region of interest" description="Disordered" evidence="1">
    <location>
        <begin position="27"/>
        <end position="46"/>
    </location>
</feature>
<dbReference type="Proteomes" id="UP000887013">
    <property type="component" value="Unassembled WGS sequence"/>
</dbReference>
<comment type="caution">
    <text evidence="2">The sequence shown here is derived from an EMBL/GenBank/DDBJ whole genome shotgun (WGS) entry which is preliminary data.</text>
</comment>
<sequence length="46" mass="5525">PNSDDNFLGIEHQSAYKEEEKYVKNMKIKKRKRAPKEDSLKKFQEV</sequence>
<evidence type="ECO:0000313" key="3">
    <source>
        <dbReference type="Proteomes" id="UP000887013"/>
    </source>
</evidence>
<evidence type="ECO:0000313" key="2">
    <source>
        <dbReference type="EMBL" id="GFS81038.1"/>
    </source>
</evidence>
<proteinExistence type="predicted"/>
<reference evidence="2" key="1">
    <citation type="submission" date="2020-08" db="EMBL/GenBank/DDBJ databases">
        <title>Multicomponent nature underlies the extraordinary mechanical properties of spider dragline silk.</title>
        <authorList>
            <person name="Kono N."/>
            <person name="Nakamura H."/>
            <person name="Mori M."/>
            <person name="Yoshida Y."/>
            <person name="Ohtoshi R."/>
            <person name="Malay A.D."/>
            <person name="Moran D.A.P."/>
            <person name="Tomita M."/>
            <person name="Numata K."/>
            <person name="Arakawa K."/>
        </authorList>
    </citation>
    <scope>NUCLEOTIDE SEQUENCE</scope>
</reference>
<keyword evidence="3" id="KW-1185">Reference proteome</keyword>